<dbReference type="PROSITE" id="PS51257">
    <property type="entry name" value="PROKAR_LIPOPROTEIN"/>
    <property type="match status" value="1"/>
</dbReference>
<dbReference type="InterPro" id="IPR029058">
    <property type="entry name" value="AB_hydrolase_fold"/>
</dbReference>
<protein>
    <submittedName>
        <fullName evidence="3">Prolyl oligopeptidase family serine peptidase</fullName>
    </submittedName>
</protein>
<dbReference type="InterPro" id="IPR011042">
    <property type="entry name" value="6-blade_b-propeller_TolB-like"/>
</dbReference>
<dbReference type="GO" id="GO:0006508">
    <property type="term" value="P:proteolysis"/>
    <property type="evidence" value="ECO:0007669"/>
    <property type="project" value="InterPro"/>
</dbReference>
<dbReference type="PANTHER" id="PTHR43056">
    <property type="entry name" value="PEPTIDASE S9 PROLYL OLIGOPEPTIDASE"/>
    <property type="match status" value="1"/>
</dbReference>
<comment type="caution">
    <text evidence="3">The sequence shown here is derived from an EMBL/GenBank/DDBJ whole genome shotgun (WGS) entry which is preliminary data.</text>
</comment>
<feature type="domain" description="Peptidase S9 prolyl oligopeptidase catalytic" evidence="2">
    <location>
        <begin position="454"/>
        <end position="656"/>
    </location>
</feature>
<dbReference type="Gene3D" id="3.40.50.1820">
    <property type="entry name" value="alpha/beta hydrolase"/>
    <property type="match status" value="1"/>
</dbReference>
<dbReference type="RefSeq" id="WP_248950213.1">
    <property type="nucleotide sequence ID" value="NZ_JAKILB010000006.1"/>
</dbReference>
<dbReference type="PANTHER" id="PTHR43056:SF5">
    <property type="entry name" value="PEPTIDASE S9 PROLYL OLIGOPEPTIDASE CATALYTIC DOMAIN-CONTAINING PROTEIN"/>
    <property type="match status" value="1"/>
</dbReference>
<evidence type="ECO:0000259" key="2">
    <source>
        <dbReference type="Pfam" id="PF00326"/>
    </source>
</evidence>
<dbReference type="Proteomes" id="UP001139293">
    <property type="component" value="Unassembled WGS sequence"/>
</dbReference>
<evidence type="ECO:0000313" key="3">
    <source>
        <dbReference type="EMBL" id="MCL1139050.1"/>
    </source>
</evidence>
<dbReference type="SUPFAM" id="SSF82171">
    <property type="entry name" value="DPP6 N-terminal domain-like"/>
    <property type="match status" value="1"/>
</dbReference>
<keyword evidence="1" id="KW-0732">Signal</keyword>
<accession>A0A9X1ZFP5</accession>
<evidence type="ECO:0000313" key="4">
    <source>
        <dbReference type="Proteomes" id="UP001139293"/>
    </source>
</evidence>
<reference evidence="3" key="1">
    <citation type="submission" date="2022-01" db="EMBL/GenBank/DDBJ databases">
        <title>Whole genome-based taxonomy of the Shewanellaceae.</title>
        <authorList>
            <person name="Martin-Rodriguez A.J."/>
        </authorList>
    </citation>
    <scope>NUCLEOTIDE SEQUENCE</scope>
    <source>
        <strain evidence="3">KCTC 23973</strain>
    </source>
</reference>
<dbReference type="InterPro" id="IPR050585">
    <property type="entry name" value="Xaa-Pro_dipeptidyl-ppase/CocE"/>
</dbReference>
<dbReference type="EMBL" id="JAKILB010000006">
    <property type="protein sequence ID" value="MCL1139050.1"/>
    <property type="molecule type" value="Genomic_DNA"/>
</dbReference>
<dbReference type="AlphaFoldDB" id="A0A9X1ZFP5"/>
<name>A0A9X1ZFP5_9GAMM</name>
<sequence>MRLIITTLLALISQFLLTGCDNAAKVTDLEPATPQVAGAYVAEYGSWASPVTPEDVYDLADDISDVRATTQGIYFVQSNANNEGKKGVYRFDIDGGVTKVVSSNFNIRSRVHEYGGAPYAAIGNSLFATKFSDQILYRIAPNQAPFALTPNGTRHAGCISNPKASRLICVREDHRGKGEPVHSLVGINLSYADEGETLASGADFYSMPVLSPDQSQLAWIAWNHPNMPWDQTELWLADLDAKGVIQNPRKIETQQKGSITQPLFSPTGQLYFIADFNNWWNIYRLDPQLIPEIVLEKQADFADADWQVGKYNYAFENEHRMVASYNHDGLAQLIRIDTHSGVTEPIAVDFAEINYVTQNGNDVLFVGAKETPEKGIYKIQGRAAQLIYAPNLSVMDPNFISRPQSLSYRTGNDETAHGYLYPPKNPNYTGPTNKEPPLVLMMHPGPTAKASRAFRRDIQYWTSRGFAVFDVNYRGSTGFGRDYRNSLYGNWGKSDVEDAVRAAGFLVNRGDVDGRQLAIRGNRAGGFTALSAVANYSTFGAGVSYSGISDMEEFKRHSHKFESHYLLRLLGSVENYRERSAMANLKGVNEPLLLIQGVNDSLIPAEQSLIIYEAVKRKGVPVTYLAFSDDAANRVSPESKKQALEAELSFYGQIFGFTPAGSLPALAIENIEHLRRR</sequence>
<organism evidence="3 4">
    <name type="scientific">Shewanella pneumatophori</name>
    <dbReference type="NCBI Taxonomy" id="314092"/>
    <lineage>
        <taxon>Bacteria</taxon>
        <taxon>Pseudomonadati</taxon>
        <taxon>Pseudomonadota</taxon>
        <taxon>Gammaproteobacteria</taxon>
        <taxon>Alteromonadales</taxon>
        <taxon>Shewanellaceae</taxon>
        <taxon>Shewanella</taxon>
    </lineage>
</organism>
<feature type="signal peptide" evidence="1">
    <location>
        <begin position="1"/>
        <end position="23"/>
    </location>
</feature>
<gene>
    <name evidence="3" type="ORF">L2740_10900</name>
</gene>
<dbReference type="GO" id="GO:0008236">
    <property type="term" value="F:serine-type peptidase activity"/>
    <property type="evidence" value="ECO:0007669"/>
    <property type="project" value="InterPro"/>
</dbReference>
<dbReference type="InterPro" id="IPR001375">
    <property type="entry name" value="Peptidase_S9_cat"/>
</dbReference>
<dbReference type="Pfam" id="PF00326">
    <property type="entry name" value="Peptidase_S9"/>
    <property type="match status" value="1"/>
</dbReference>
<feature type="chain" id="PRO_5040918301" evidence="1">
    <location>
        <begin position="24"/>
        <end position="677"/>
    </location>
</feature>
<dbReference type="SUPFAM" id="SSF53474">
    <property type="entry name" value="alpha/beta-Hydrolases"/>
    <property type="match status" value="1"/>
</dbReference>
<proteinExistence type="predicted"/>
<keyword evidence="4" id="KW-1185">Reference proteome</keyword>
<dbReference type="Gene3D" id="2.120.10.30">
    <property type="entry name" value="TolB, C-terminal domain"/>
    <property type="match status" value="1"/>
</dbReference>
<evidence type="ECO:0000256" key="1">
    <source>
        <dbReference type="SAM" id="SignalP"/>
    </source>
</evidence>